<evidence type="ECO:0000256" key="1">
    <source>
        <dbReference type="SAM" id="SignalP"/>
    </source>
</evidence>
<gene>
    <name evidence="2" type="ORF">Q5Y72_03595</name>
</gene>
<feature type="chain" id="PRO_5046313691" description="Lipoprotein" evidence="1">
    <location>
        <begin position="18"/>
        <end position="102"/>
    </location>
</feature>
<keyword evidence="3" id="KW-1185">Reference proteome</keyword>
<dbReference type="PROSITE" id="PS51257">
    <property type="entry name" value="PROKAR_LIPOPROTEIN"/>
    <property type="match status" value="1"/>
</dbReference>
<accession>A0ABT9J978</accession>
<name>A0ABT9J978_9RHOB</name>
<sequence length="102" mass="10849">MRVLTGLIFTLLLAACASQSPDMFGGERREVVVEGRDFVVFHKATEAEVVRMGYLGRAQRVDVPAQMAMAAAQATGCVVIPGSMTTRIPGDSGVARFDLDCG</sequence>
<proteinExistence type="predicted"/>
<keyword evidence="1" id="KW-0732">Signal</keyword>
<dbReference type="RefSeq" id="WP_305962043.1">
    <property type="nucleotide sequence ID" value="NZ_JAVAMQ010000002.1"/>
</dbReference>
<dbReference type="Proteomes" id="UP001224997">
    <property type="component" value="Unassembled WGS sequence"/>
</dbReference>
<comment type="caution">
    <text evidence="2">The sequence shown here is derived from an EMBL/GenBank/DDBJ whole genome shotgun (WGS) entry which is preliminary data.</text>
</comment>
<protein>
    <recommendedName>
        <fullName evidence="4">Lipoprotein</fullName>
    </recommendedName>
</protein>
<dbReference type="EMBL" id="JAVAMQ010000002">
    <property type="protein sequence ID" value="MDP5306180.1"/>
    <property type="molecule type" value="Genomic_DNA"/>
</dbReference>
<organism evidence="2 3">
    <name type="scientific">Paracoccus spongiarum</name>
    <dbReference type="NCBI Taxonomy" id="3064387"/>
    <lineage>
        <taxon>Bacteria</taxon>
        <taxon>Pseudomonadati</taxon>
        <taxon>Pseudomonadota</taxon>
        <taxon>Alphaproteobacteria</taxon>
        <taxon>Rhodobacterales</taxon>
        <taxon>Paracoccaceae</taxon>
        <taxon>Paracoccus</taxon>
    </lineage>
</organism>
<feature type="signal peptide" evidence="1">
    <location>
        <begin position="1"/>
        <end position="17"/>
    </location>
</feature>
<evidence type="ECO:0000313" key="2">
    <source>
        <dbReference type="EMBL" id="MDP5306180.1"/>
    </source>
</evidence>
<evidence type="ECO:0000313" key="3">
    <source>
        <dbReference type="Proteomes" id="UP001224997"/>
    </source>
</evidence>
<evidence type="ECO:0008006" key="4">
    <source>
        <dbReference type="Google" id="ProtNLM"/>
    </source>
</evidence>
<reference evidence="2 3" key="1">
    <citation type="submission" date="2023-08" db="EMBL/GenBank/DDBJ databases">
        <authorList>
            <person name="Park J.-S."/>
        </authorList>
    </citation>
    <scope>NUCLEOTIDE SEQUENCE [LARGE SCALE GENOMIC DNA]</scope>
    <source>
        <strain evidence="2 3">2205BS29-5</strain>
    </source>
</reference>